<sequence length="89" mass="10018">MVGGLIGLEEAEFRLPFLLQRFSKTAKNAVALNMLISLITVISTYYFRLNNFDMSLIYPQIFLMVAIIIGSTTGAYYGIGCPKKYRINV</sequence>
<keyword evidence="1" id="KW-0472">Membrane</keyword>
<evidence type="ECO:0000256" key="1">
    <source>
        <dbReference type="SAM" id="Phobius"/>
    </source>
</evidence>
<reference evidence="3" key="1">
    <citation type="submission" date="2011-02" db="EMBL/GenBank/DDBJ databases">
        <title>Complete sequence of Methanobacterium sp. AL-21.</title>
        <authorList>
            <consortium name="US DOE Joint Genome Institute"/>
            <person name="Lucas S."/>
            <person name="Copeland A."/>
            <person name="Lapidus A."/>
            <person name="Cheng J.-F."/>
            <person name="Goodwin L."/>
            <person name="Pitluck S."/>
            <person name="Chertkov O."/>
            <person name="Detter J.C."/>
            <person name="Han C."/>
            <person name="Tapia R."/>
            <person name="Land M."/>
            <person name="Hauser L."/>
            <person name="Kyrpides N."/>
            <person name="Ivanova N."/>
            <person name="Mikhailova N."/>
            <person name="Pagani I."/>
            <person name="Cadillo-Quiroz H."/>
            <person name="Imachi H."/>
            <person name="Zinder S."/>
            <person name="Liu W."/>
            <person name="Woyke T."/>
        </authorList>
    </citation>
    <scope>NUCLEOTIDE SEQUENCE [LARGE SCALE GENOMIC DNA]</scope>
    <source>
        <strain evidence="3">AL-21</strain>
    </source>
</reference>
<dbReference type="OrthoDB" id="71145at2157"/>
<feature type="transmembrane region" description="Helical" evidence="1">
    <location>
        <begin position="61"/>
        <end position="79"/>
    </location>
</feature>
<gene>
    <name evidence="2" type="ordered locus">Metbo_1320</name>
</gene>
<dbReference type="eggNOG" id="arCOG02050">
    <property type="taxonomic scope" value="Archaea"/>
</dbReference>
<dbReference type="STRING" id="877455.Metbo_1320"/>
<keyword evidence="1" id="KW-0812">Transmembrane</keyword>
<evidence type="ECO:0000313" key="2">
    <source>
        <dbReference type="EMBL" id="ADZ09562.1"/>
    </source>
</evidence>
<dbReference type="AlphaFoldDB" id="F0T7J4"/>
<feature type="transmembrane region" description="Helical" evidence="1">
    <location>
        <begin position="30"/>
        <end position="49"/>
    </location>
</feature>
<dbReference type="EMBL" id="CP002551">
    <property type="protein sequence ID" value="ADZ09562.1"/>
    <property type="molecule type" value="Genomic_DNA"/>
</dbReference>
<protein>
    <submittedName>
        <fullName evidence="2">Uncharacterized protein</fullName>
    </submittedName>
</protein>
<dbReference type="RefSeq" id="WP_013644913.1">
    <property type="nucleotide sequence ID" value="NC_015216.1"/>
</dbReference>
<name>F0T7J4_METLA</name>
<reference evidence="2 3" key="2">
    <citation type="journal article" date="2014" name="Int. J. Syst. Evol. Microbiol.">
        <title>Methanobacterium paludis sp. nov. and a novel strain of Methanobacterium lacus isolated from northern peatlands.</title>
        <authorList>
            <person name="Cadillo-Quiroz H."/>
            <person name="Brauer S.L."/>
            <person name="Goodson N."/>
            <person name="Yavitt J.B."/>
            <person name="Zinder S.H."/>
        </authorList>
    </citation>
    <scope>NUCLEOTIDE SEQUENCE [LARGE SCALE GENOMIC DNA]</scope>
    <source>
        <strain evidence="2 3">AL-21</strain>
    </source>
</reference>
<keyword evidence="1" id="KW-1133">Transmembrane helix</keyword>
<organism evidence="2 3">
    <name type="scientific">Methanobacterium lacus (strain AL-21)</name>
    <dbReference type="NCBI Taxonomy" id="877455"/>
    <lineage>
        <taxon>Archaea</taxon>
        <taxon>Methanobacteriati</taxon>
        <taxon>Methanobacteriota</taxon>
        <taxon>Methanomada group</taxon>
        <taxon>Methanobacteria</taxon>
        <taxon>Methanobacteriales</taxon>
        <taxon>Methanobacteriaceae</taxon>
        <taxon>Methanobacterium</taxon>
    </lineage>
</organism>
<dbReference type="KEGG" id="mel:Metbo_1320"/>
<proteinExistence type="predicted"/>
<dbReference type="GeneID" id="24964548"/>
<evidence type="ECO:0000313" key="3">
    <source>
        <dbReference type="Proteomes" id="UP000007490"/>
    </source>
</evidence>
<dbReference type="Proteomes" id="UP000007490">
    <property type="component" value="Chromosome"/>
</dbReference>
<dbReference type="HOGENOM" id="CLU_2447695_0_0_2"/>
<keyword evidence="3" id="KW-1185">Reference proteome</keyword>
<accession>F0T7J4</accession>